<evidence type="ECO:0000256" key="1">
    <source>
        <dbReference type="SAM" id="SignalP"/>
    </source>
</evidence>
<organism evidence="2">
    <name type="scientific">Solibacter usitatus (strain Ellin6076)</name>
    <dbReference type="NCBI Taxonomy" id="234267"/>
    <lineage>
        <taxon>Bacteria</taxon>
        <taxon>Pseudomonadati</taxon>
        <taxon>Acidobacteriota</taxon>
        <taxon>Terriglobia</taxon>
        <taxon>Bryobacterales</taxon>
        <taxon>Solibacteraceae</taxon>
        <taxon>Candidatus Solibacter</taxon>
    </lineage>
</organism>
<name>Q01Y06_SOLUE</name>
<gene>
    <name evidence="2" type="ordered locus">Acid_4498</name>
</gene>
<reference evidence="2" key="1">
    <citation type="submission" date="2006-10" db="EMBL/GenBank/DDBJ databases">
        <title>Complete sequence of Solibacter usitatus Ellin6076.</title>
        <authorList>
            <consortium name="US DOE Joint Genome Institute"/>
            <person name="Copeland A."/>
            <person name="Lucas S."/>
            <person name="Lapidus A."/>
            <person name="Barry K."/>
            <person name="Detter J.C."/>
            <person name="Glavina del Rio T."/>
            <person name="Hammon N."/>
            <person name="Israni S."/>
            <person name="Dalin E."/>
            <person name="Tice H."/>
            <person name="Pitluck S."/>
            <person name="Thompson L.S."/>
            <person name="Brettin T."/>
            <person name="Bruce D."/>
            <person name="Han C."/>
            <person name="Tapia R."/>
            <person name="Gilna P."/>
            <person name="Schmutz J."/>
            <person name="Larimer F."/>
            <person name="Land M."/>
            <person name="Hauser L."/>
            <person name="Kyrpides N."/>
            <person name="Mikhailova N."/>
            <person name="Janssen P.H."/>
            <person name="Kuske C.R."/>
            <person name="Richardson P."/>
        </authorList>
    </citation>
    <scope>NUCLEOTIDE SEQUENCE</scope>
    <source>
        <strain evidence="2">Ellin6076</strain>
    </source>
</reference>
<dbReference type="KEGG" id="sus:Acid_4498"/>
<feature type="chain" id="PRO_5004162813" description="Lipoprotein" evidence="1">
    <location>
        <begin position="19"/>
        <end position="357"/>
    </location>
</feature>
<dbReference type="STRING" id="234267.Acid_4498"/>
<evidence type="ECO:0000313" key="2">
    <source>
        <dbReference type="EMBL" id="ABJ85459.1"/>
    </source>
</evidence>
<dbReference type="EMBL" id="CP000473">
    <property type="protein sequence ID" value="ABJ85459.1"/>
    <property type="molecule type" value="Genomic_DNA"/>
</dbReference>
<dbReference type="OrthoDB" id="282364at2"/>
<dbReference type="HOGENOM" id="CLU_065130_0_0_0"/>
<protein>
    <recommendedName>
        <fullName evidence="3">Lipoprotein</fullName>
    </recommendedName>
</protein>
<accession>Q01Y06</accession>
<evidence type="ECO:0008006" key="3">
    <source>
        <dbReference type="Google" id="ProtNLM"/>
    </source>
</evidence>
<dbReference type="InParanoid" id="Q01Y06"/>
<dbReference type="eggNOG" id="ENOG50308MT">
    <property type="taxonomic scope" value="Bacteria"/>
</dbReference>
<dbReference type="AlphaFoldDB" id="Q01Y06"/>
<keyword evidence="1" id="KW-0732">Signal</keyword>
<dbReference type="PROSITE" id="PS51257">
    <property type="entry name" value="PROKAR_LIPOPROTEIN"/>
    <property type="match status" value="1"/>
</dbReference>
<sequence precursor="true">MKKALVFAACGLSFLATGCLHPKIGPNSLPRERSLYSVSLADSWKEVTLLNIVKVRYLDPPVYVDIANIVSSYTLAQTASAGGLIEPGGFSSASLGASVGLAHSPTITYTPLTGSAYIRGLTTPLAPASVFAAMQNGVPADLILLSSVQSINGLRNEQATLTGIRPADPEFHKVRELLREIQLSGMVRLYVKEDAGKQQSSLLAFQTEHIPPEIQAASVELRRLLHLNPAATEFKIVSAPLSPSDTEVAVITRSIVGILQNMAAEVEVPPEHLAQHRAVPGFEAGRSVPGIVPMIRIHSARNKPEDSFVGVRYRDTWFWIDDGDIPSKRAFAQLMQLFTMADTGVKENMPIVTIPSR</sequence>
<feature type="signal peptide" evidence="1">
    <location>
        <begin position="1"/>
        <end position="18"/>
    </location>
</feature>
<proteinExistence type="predicted"/>